<comment type="caution">
    <text evidence="9">The sequence shown here is derived from an EMBL/GenBank/DDBJ whole genome shotgun (WGS) entry which is preliminary data.</text>
</comment>
<keyword evidence="7" id="KW-0472">Membrane</keyword>
<accession>A0AAN7JNB2</accession>
<reference evidence="9 10" key="1">
    <citation type="journal article" date="2023" name="Hortic Res">
        <title>Pangenome of water caltrop reveals structural variations and asymmetric subgenome divergence after allopolyploidization.</title>
        <authorList>
            <person name="Zhang X."/>
            <person name="Chen Y."/>
            <person name="Wang L."/>
            <person name="Yuan Y."/>
            <person name="Fang M."/>
            <person name="Shi L."/>
            <person name="Lu R."/>
            <person name="Comes H.P."/>
            <person name="Ma Y."/>
            <person name="Chen Y."/>
            <person name="Huang G."/>
            <person name="Zhou Y."/>
            <person name="Zheng Z."/>
            <person name="Qiu Y."/>
        </authorList>
    </citation>
    <scope>NUCLEOTIDE SEQUENCE [LARGE SCALE GENOMIC DNA]</scope>
    <source>
        <tissue evidence="9">Roots</tissue>
    </source>
</reference>
<keyword evidence="5" id="KW-0256">Endoplasmic reticulum</keyword>
<evidence type="ECO:0000313" key="10">
    <source>
        <dbReference type="Proteomes" id="UP001345219"/>
    </source>
</evidence>
<gene>
    <name evidence="9" type="ORF">SAY87_004153</name>
</gene>
<dbReference type="Pfam" id="PF03901">
    <property type="entry name" value="Glyco_transf_22"/>
    <property type="match status" value="1"/>
</dbReference>
<comment type="subcellular location">
    <subcellularLocation>
        <location evidence="1">Endoplasmic reticulum membrane</location>
        <topology evidence="1">Multi-pass membrane protein</topology>
    </subcellularLocation>
</comment>
<keyword evidence="4" id="KW-0812">Transmembrane</keyword>
<organism evidence="9 10">
    <name type="scientific">Trapa incisa</name>
    <dbReference type="NCBI Taxonomy" id="236973"/>
    <lineage>
        <taxon>Eukaryota</taxon>
        <taxon>Viridiplantae</taxon>
        <taxon>Streptophyta</taxon>
        <taxon>Embryophyta</taxon>
        <taxon>Tracheophyta</taxon>
        <taxon>Spermatophyta</taxon>
        <taxon>Magnoliopsida</taxon>
        <taxon>eudicotyledons</taxon>
        <taxon>Gunneridae</taxon>
        <taxon>Pentapetalae</taxon>
        <taxon>rosids</taxon>
        <taxon>malvids</taxon>
        <taxon>Myrtales</taxon>
        <taxon>Lythraceae</taxon>
        <taxon>Trapa</taxon>
    </lineage>
</organism>
<proteinExistence type="predicted"/>
<keyword evidence="10" id="KW-1185">Reference proteome</keyword>
<evidence type="ECO:0008006" key="11">
    <source>
        <dbReference type="Google" id="ProtNLM"/>
    </source>
</evidence>
<keyword evidence="2" id="KW-0328">Glycosyltransferase</keyword>
<protein>
    <recommendedName>
        <fullName evidence="11">Mannosyltransferase</fullName>
    </recommendedName>
</protein>
<evidence type="ECO:0000256" key="3">
    <source>
        <dbReference type="ARBA" id="ARBA00022679"/>
    </source>
</evidence>
<feature type="compositionally biased region" description="Basic and acidic residues" evidence="8">
    <location>
        <begin position="27"/>
        <end position="38"/>
    </location>
</feature>
<dbReference type="GO" id="GO:0005789">
    <property type="term" value="C:endoplasmic reticulum membrane"/>
    <property type="evidence" value="ECO:0007669"/>
    <property type="project" value="UniProtKB-SubCell"/>
</dbReference>
<dbReference type="Proteomes" id="UP001345219">
    <property type="component" value="Chromosome 4"/>
</dbReference>
<keyword evidence="3" id="KW-0808">Transferase</keyword>
<evidence type="ECO:0000256" key="1">
    <source>
        <dbReference type="ARBA" id="ARBA00004477"/>
    </source>
</evidence>
<name>A0AAN7JNB2_9MYRT</name>
<sequence>MALSTRHRQPSQDDPSWSSPTPAAYSKTDKLKRSDSRRGENKALGWFTPLLVLGLLRYMSATSNIIHDCDEVFNYWKPLHYLLYKSEFQT</sequence>
<feature type="region of interest" description="Disordered" evidence="8">
    <location>
        <begin position="1"/>
        <end position="38"/>
    </location>
</feature>
<dbReference type="AlphaFoldDB" id="A0AAN7JNB2"/>
<evidence type="ECO:0000256" key="2">
    <source>
        <dbReference type="ARBA" id="ARBA00022676"/>
    </source>
</evidence>
<dbReference type="InterPro" id="IPR005599">
    <property type="entry name" value="GPI_mannosylTrfase"/>
</dbReference>
<evidence type="ECO:0000256" key="6">
    <source>
        <dbReference type="ARBA" id="ARBA00022989"/>
    </source>
</evidence>
<dbReference type="GO" id="GO:0016757">
    <property type="term" value="F:glycosyltransferase activity"/>
    <property type="evidence" value="ECO:0007669"/>
    <property type="project" value="UniProtKB-KW"/>
</dbReference>
<dbReference type="EMBL" id="JAXIOK010000017">
    <property type="protein sequence ID" value="KAK4750671.1"/>
    <property type="molecule type" value="Genomic_DNA"/>
</dbReference>
<keyword evidence="6" id="KW-1133">Transmembrane helix</keyword>
<evidence type="ECO:0000256" key="5">
    <source>
        <dbReference type="ARBA" id="ARBA00022824"/>
    </source>
</evidence>
<evidence type="ECO:0000313" key="9">
    <source>
        <dbReference type="EMBL" id="KAK4750671.1"/>
    </source>
</evidence>
<evidence type="ECO:0000256" key="4">
    <source>
        <dbReference type="ARBA" id="ARBA00022692"/>
    </source>
</evidence>
<feature type="compositionally biased region" description="Low complexity" evidence="8">
    <location>
        <begin position="12"/>
        <end position="22"/>
    </location>
</feature>
<evidence type="ECO:0000256" key="7">
    <source>
        <dbReference type="ARBA" id="ARBA00023136"/>
    </source>
</evidence>
<evidence type="ECO:0000256" key="8">
    <source>
        <dbReference type="SAM" id="MobiDB-lite"/>
    </source>
</evidence>